<evidence type="ECO:0000313" key="3">
    <source>
        <dbReference type="Proteomes" id="UP000239724"/>
    </source>
</evidence>
<gene>
    <name evidence="2" type="ORF">CCS01_26405</name>
</gene>
<dbReference type="OrthoDB" id="9807606at2"/>
<proteinExistence type="inferred from homology"/>
<dbReference type="InterPro" id="IPR001753">
    <property type="entry name" value="Enoyl-CoA_hydra/iso"/>
</dbReference>
<dbReference type="PANTHER" id="PTHR43802">
    <property type="entry name" value="ENOYL-COA HYDRATASE"/>
    <property type="match status" value="1"/>
</dbReference>
<dbReference type="NCBIfam" id="NF006128">
    <property type="entry name" value="PRK08272.1"/>
    <property type="match status" value="1"/>
</dbReference>
<dbReference type="CDD" id="cd06558">
    <property type="entry name" value="crotonase-like"/>
    <property type="match status" value="1"/>
</dbReference>
<dbReference type="Proteomes" id="UP000239724">
    <property type="component" value="Unassembled WGS sequence"/>
</dbReference>
<protein>
    <submittedName>
        <fullName evidence="2">Enoyl-CoA hydratase</fullName>
    </submittedName>
</protein>
<accession>A0A2S6MZC9</accession>
<dbReference type="Gene3D" id="3.90.226.10">
    <property type="entry name" value="2-enoyl-CoA Hydratase, Chain A, domain 1"/>
    <property type="match status" value="1"/>
</dbReference>
<keyword evidence="3" id="KW-1185">Reference proteome</keyword>
<dbReference type="GO" id="GO:0003824">
    <property type="term" value="F:catalytic activity"/>
    <property type="evidence" value="ECO:0007669"/>
    <property type="project" value="UniProtKB-ARBA"/>
</dbReference>
<comment type="caution">
    <text evidence="2">The sequence shown here is derived from an EMBL/GenBank/DDBJ whole genome shotgun (WGS) entry which is preliminary data.</text>
</comment>
<dbReference type="PANTHER" id="PTHR43802:SF1">
    <property type="entry name" value="IP11341P-RELATED"/>
    <property type="match status" value="1"/>
</dbReference>
<organism evidence="2 3">
    <name type="scientific">Rhodopila globiformis</name>
    <name type="common">Rhodopseudomonas globiformis</name>
    <dbReference type="NCBI Taxonomy" id="1071"/>
    <lineage>
        <taxon>Bacteria</taxon>
        <taxon>Pseudomonadati</taxon>
        <taxon>Pseudomonadota</taxon>
        <taxon>Alphaproteobacteria</taxon>
        <taxon>Acetobacterales</taxon>
        <taxon>Acetobacteraceae</taxon>
        <taxon>Rhodopila</taxon>
    </lineage>
</organism>
<dbReference type="EMBL" id="NHRY01000254">
    <property type="protein sequence ID" value="PPQ27727.1"/>
    <property type="molecule type" value="Genomic_DNA"/>
</dbReference>
<reference evidence="2 3" key="1">
    <citation type="journal article" date="2018" name="Arch. Microbiol.">
        <title>New insights into the metabolic potential of the phototrophic purple bacterium Rhodopila globiformis DSM 161(T) from its draft genome sequence and evidence for a vanadium-dependent nitrogenase.</title>
        <authorList>
            <person name="Imhoff J.F."/>
            <person name="Rahn T."/>
            <person name="Kunzel S."/>
            <person name="Neulinger S.C."/>
        </authorList>
    </citation>
    <scope>NUCLEOTIDE SEQUENCE [LARGE SCALE GENOMIC DNA]</scope>
    <source>
        <strain evidence="2 3">DSM 161</strain>
    </source>
</reference>
<evidence type="ECO:0000256" key="1">
    <source>
        <dbReference type="ARBA" id="ARBA00005254"/>
    </source>
</evidence>
<evidence type="ECO:0000313" key="2">
    <source>
        <dbReference type="EMBL" id="PPQ27727.1"/>
    </source>
</evidence>
<dbReference type="AlphaFoldDB" id="A0A2S6MZC9"/>
<comment type="similarity">
    <text evidence="1">Belongs to the enoyl-CoA hydratase/isomerase family.</text>
</comment>
<name>A0A2S6MZC9_RHOGL</name>
<dbReference type="InterPro" id="IPR029045">
    <property type="entry name" value="ClpP/crotonase-like_dom_sf"/>
</dbReference>
<dbReference type="SUPFAM" id="SSF52096">
    <property type="entry name" value="ClpP/crotonase"/>
    <property type="match status" value="1"/>
</dbReference>
<sequence length="284" mass="31144">MDFEQITYEVSGTTAILTLNRPERRNALSGALLRELNAALLEADEHNAVHCVVLRGAGPHFCAGADLTEYSSGRGPEYRGRQEIDDDVWRLEQGQRLRIQIFDMHKPVIAQVHGTCIGIGTELAWFCDMIIVADDARIGFPPTRDLGTPPGSMWLYHCGPQWAKRLLLTGDSLTGKDAAAIGLALKSYPADQLQAEVMRLANRMGLVDPHLLSANKRIVNLGLELMGARTAQRIGAEIDARGHLAPKARAFRETMREHGVKHAFRQRDAAFGSGYAAVTGPDPD</sequence>
<dbReference type="Pfam" id="PF00378">
    <property type="entry name" value="ECH_1"/>
    <property type="match status" value="1"/>
</dbReference>